<dbReference type="InParanoid" id="A0A4Q1BW60"/>
<evidence type="ECO:0000256" key="1">
    <source>
        <dbReference type="SAM" id="MobiDB-lite"/>
    </source>
</evidence>
<feature type="compositionally biased region" description="Polar residues" evidence="1">
    <location>
        <begin position="73"/>
        <end position="86"/>
    </location>
</feature>
<proteinExistence type="predicted"/>
<gene>
    <name evidence="2" type="ORF">M231_00385</name>
</gene>
<evidence type="ECO:0000313" key="2">
    <source>
        <dbReference type="EMBL" id="RXK42395.1"/>
    </source>
</evidence>
<organism evidence="2 3">
    <name type="scientific">Tremella mesenterica</name>
    <name type="common">Jelly fungus</name>
    <dbReference type="NCBI Taxonomy" id="5217"/>
    <lineage>
        <taxon>Eukaryota</taxon>
        <taxon>Fungi</taxon>
        <taxon>Dikarya</taxon>
        <taxon>Basidiomycota</taxon>
        <taxon>Agaricomycotina</taxon>
        <taxon>Tremellomycetes</taxon>
        <taxon>Tremellales</taxon>
        <taxon>Tremellaceae</taxon>
        <taxon>Tremella</taxon>
    </lineage>
</organism>
<protein>
    <submittedName>
        <fullName evidence="2">Uncharacterized protein</fullName>
    </submittedName>
</protein>
<dbReference type="EMBL" id="SDIL01000002">
    <property type="protein sequence ID" value="RXK42395.1"/>
    <property type="molecule type" value="Genomic_DNA"/>
</dbReference>
<name>A0A4Q1BW60_TREME</name>
<accession>A0A4Q1BW60</accession>
<keyword evidence="3" id="KW-1185">Reference proteome</keyword>
<dbReference type="AlphaFoldDB" id="A0A4Q1BW60"/>
<evidence type="ECO:0000313" key="3">
    <source>
        <dbReference type="Proteomes" id="UP000289152"/>
    </source>
</evidence>
<dbReference type="Proteomes" id="UP000289152">
    <property type="component" value="Unassembled WGS sequence"/>
</dbReference>
<dbReference type="VEuPathDB" id="FungiDB:TREMEDRAFT_63470"/>
<reference evidence="2 3" key="1">
    <citation type="submission" date="2016-06" db="EMBL/GenBank/DDBJ databases">
        <title>Evolution of pathogenesis and genome organization in the Tremellales.</title>
        <authorList>
            <person name="Cuomo C."/>
            <person name="Litvintseva A."/>
            <person name="Heitman J."/>
            <person name="Chen Y."/>
            <person name="Sun S."/>
            <person name="Springer D."/>
            <person name="Dromer F."/>
            <person name="Young S."/>
            <person name="Zeng Q."/>
            <person name="Chapman S."/>
            <person name="Gujja S."/>
            <person name="Saif S."/>
            <person name="Birren B."/>
        </authorList>
    </citation>
    <scope>NUCLEOTIDE SEQUENCE [LARGE SCALE GENOMIC DNA]</scope>
    <source>
        <strain evidence="2 3">ATCC 28783</strain>
    </source>
</reference>
<sequence>MPGDRESLITFACDNLPPLQPVDWKDLGPVLDPIPEDMERLMQKANEWHSRFLDALEGKSLEQNVPLHPPDGATQTGNRNERQQPGTIAGQPALITWTWGGGSAKVTCHSRVEAGTVQTFSQEWIPGPPTVQVIAQYTSLDGSFVLHANFQADAHLITINTVEDQIPRIVYQIEKSEHCVERVVSLDPQTAIRTTLYPDGTSTIALEWTGQTGSVSARPPTCSNSLTLPTLRLGQN</sequence>
<comment type="caution">
    <text evidence="2">The sequence shown here is derived from an EMBL/GenBank/DDBJ whole genome shotgun (WGS) entry which is preliminary data.</text>
</comment>
<feature type="region of interest" description="Disordered" evidence="1">
    <location>
        <begin position="62"/>
        <end position="86"/>
    </location>
</feature>